<gene>
    <name evidence="3" type="ORF">A3860_25480</name>
</gene>
<sequence length="371" mass="39855">MNIMLKTGLTAIMGVIILHTGAMAQVTVKNTGNIGIGTSTPSTKLDVNGDITAGSANGGLHLIVNDIPTARWALGTGGYSFHIASDYPVTTTWTDKFVINKDGNVGIGVTNPSAKLELPNAGNASLRVGISSNMANSNAQILNTLSVIGENPSAVTSSGAVAWDFYNNGNSPTWAGTLLMHYGNGLSGNFGTNVPVGKNNLGVLHFQNESNGLITANGNLFIAPSYNLSTTFLYNGNVGIGTSAPQQRLHVIGTIKGDNFLTSTGYNYADYVFDSAYQLLTLQAVEAYIKQNHHLPEVPTEAEVKKDGINLGEHQVMLLKKVEELTLYAIEQNKKQQEQNEKLKVLEENMAIMMEENNKLKEELLKLKTKK</sequence>
<evidence type="ECO:0000313" key="4">
    <source>
        <dbReference type="Proteomes" id="UP000192796"/>
    </source>
</evidence>
<feature type="signal peptide" evidence="2">
    <location>
        <begin position="1"/>
        <end position="24"/>
    </location>
</feature>
<dbReference type="STRING" id="1703345.A3860_25480"/>
<feature type="coiled-coil region" evidence="1">
    <location>
        <begin position="329"/>
        <end position="370"/>
    </location>
</feature>
<evidence type="ECO:0000256" key="1">
    <source>
        <dbReference type="SAM" id="Coils"/>
    </source>
</evidence>
<evidence type="ECO:0000256" key="2">
    <source>
        <dbReference type="SAM" id="SignalP"/>
    </source>
</evidence>
<comment type="caution">
    <text evidence="3">The sequence shown here is derived from an EMBL/GenBank/DDBJ whole genome shotgun (WGS) entry which is preliminary data.</text>
</comment>
<name>A0A1V9FY47_9BACT</name>
<keyword evidence="4" id="KW-1185">Reference proteome</keyword>
<dbReference type="EMBL" id="LVYD01000046">
    <property type="protein sequence ID" value="OQP63244.1"/>
    <property type="molecule type" value="Genomic_DNA"/>
</dbReference>
<dbReference type="AlphaFoldDB" id="A0A1V9FY47"/>
<proteinExistence type="predicted"/>
<evidence type="ECO:0008006" key="5">
    <source>
        <dbReference type="Google" id="ProtNLM"/>
    </source>
</evidence>
<feature type="chain" id="PRO_5012144741" description="Peptidase S74 domain-containing protein" evidence="2">
    <location>
        <begin position="25"/>
        <end position="371"/>
    </location>
</feature>
<organism evidence="3 4">
    <name type="scientific">Niastella vici</name>
    <dbReference type="NCBI Taxonomy" id="1703345"/>
    <lineage>
        <taxon>Bacteria</taxon>
        <taxon>Pseudomonadati</taxon>
        <taxon>Bacteroidota</taxon>
        <taxon>Chitinophagia</taxon>
        <taxon>Chitinophagales</taxon>
        <taxon>Chitinophagaceae</taxon>
        <taxon>Niastella</taxon>
    </lineage>
</organism>
<protein>
    <recommendedName>
        <fullName evidence="5">Peptidase S74 domain-containing protein</fullName>
    </recommendedName>
</protein>
<keyword evidence="2" id="KW-0732">Signal</keyword>
<keyword evidence="1" id="KW-0175">Coiled coil</keyword>
<accession>A0A1V9FY47</accession>
<reference evidence="3 4" key="1">
    <citation type="submission" date="2016-03" db="EMBL/GenBank/DDBJ databases">
        <title>Niastella vici sp. nov., isolated from farmland soil.</title>
        <authorList>
            <person name="Chen L."/>
            <person name="Wang D."/>
            <person name="Yang S."/>
            <person name="Wang G."/>
        </authorList>
    </citation>
    <scope>NUCLEOTIDE SEQUENCE [LARGE SCALE GENOMIC DNA]</scope>
    <source>
        <strain evidence="3 4">DJ57</strain>
    </source>
</reference>
<dbReference type="Proteomes" id="UP000192796">
    <property type="component" value="Unassembled WGS sequence"/>
</dbReference>
<evidence type="ECO:0000313" key="3">
    <source>
        <dbReference type="EMBL" id="OQP63244.1"/>
    </source>
</evidence>